<dbReference type="InterPro" id="IPR025164">
    <property type="entry name" value="Toastrack_DUF4097"/>
</dbReference>
<dbReference type="RefSeq" id="WP_115477462.1">
    <property type="nucleotide sequence ID" value="NZ_QRBF01000002.1"/>
</dbReference>
<organism evidence="4 5">
    <name type="scientific">Dyella psychrodurans</name>
    <dbReference type="NCBI Taxonomy" id="1927960"/>
    <lineage>
        <taxon>Bacteria</taxon>
        <taxon>Pseudomonadati</taxon>
        <taxon>Pseudomonadota</taxon>
        <taxon>Gammaproteobacteria</taxon>
        <taxon>Lysobacterales</taxon>
        <taxon>Rhodanobacteraceae</taxon>
        <taxon>Dyella</taxon>
    </lineage>
</organism>
<reference evidence="4 5" key="1">
    <citation type="submission" date="2018-07" db="EMBL/GenBank/DDBJ databases">
        <title>Dyella monticola sp. nov. and Dyella psychrodurans sp. nov. isolated from monsoon evergreen broad-leaved forest soil of Dinghu Mountain, China.</title>
        <authorList>
            <person name="Gao Z."/>
            <person name="Qiu L."/>
        </authorList>
    </citation>
    <scope>NUCLEOTIDE SEQUENCE [LARGE SCALE GENOMIC DNA]</scope>
    <source>
        <strain evidence="4 5">4MSK11</strain>
    </source>
</reference>
<dbReference type="Pfam" id="PF13349">
    <property type="entry name" value="DUF4097"/>
    <property type="match status" value="1"/>
</dbReference>
<proteinExistence type="predicted"/>
<dbReference type="Gene3D" id="2.160.20.120">
    <property type="match status" value="1"/>
</dbReference>
<comment type="caution">
    <text evidence="4">The sequence shown here is derived from an EMBL/GenBank/DDBJ whole genome shotgun (WGS) entry which is preliminary data.</text>
</comment>
<feature type="signal peptide" evidence="2">
    <location>
        <begin position="1"/>
        <end position="19"/>
    </location>
</feature>
<evidence type="ECO:0000259" key="3">
    <source>
        <dbReference type="Pfam" id="PF13349"/>
    </source>
</evidence>
<protein>
    <recommendedName>
        <fullName evidence="3">DUF4097 domain-containing protein</fullName>
    </recommendedName>
</protein>
<sequence length="260" mass="26952">MRRILVLLPLLLIPLTAAADECRYTAPRNLHEDLAGVRGVQVELHSHDLHLMGNGNATALELTGRACASSESALNNLQVTSHREGDQLIIDVGSTHTFNVSVFGVSYQYLDLQVRLPSSMPVTVTGGSGDAYISDLSQLDAQTGSGDLHIDHVTGQVSVTAGSGDIEISDVGSLRAGSVGSGDLKVRVVHGDVHIGSVGSGDVVLDRVDGSVNVGTLGSGDLNVDNVRGDLTVGAKGSGDVSHNNIAGKVSVPHDHDDDD</sequence>
<feature type="region of interest" description="Disordered" evidence="1">
    <location>
        <begin position="235"/>
        <end position="260"/>
    </location>
</feature>
<dbReference type="Proteomes" id="UP000255334">
    <property type="component" value="Unassembled WGS sequence"/>
</dbReference>
<evidence type="ECO:0000313" key="5">
    <source>
        <dbReference type="Proteomes" id="UP000255334"/>
    </source>
</evidence>
<evidence type="ECO:0000256" key="2">
    <source>
        <dbReference type="SAM" id="SignalP"/>
    </source>
</evidence>
<feature type="domain" description="DUF4097" evidence="3">
    <location>
        <begin position="74"/>
        <end position="242"/>
    </location>
</feature>
<gene>
    <name evidence="4" type="ORF">DWU99_07870</name>
</gene>
<dbReference type="AlphaFoldDB" id="A0A370XAU9"/>
<dbReference type="EMBL" id="QRBF01000002">
    <property type="protein sequence ID" value="RDS85422.1"/>
    <property type="molecule type" value="Genomic_DNA"/>
</dbReference>
<evidence type="ECO:0000256" key="1">
    <source>
        <dbReference type="SAM" id="MobiDB-lite"/>
    </source>
</evidence>
<feature type="chain" id="PRO_5016705883" description="DUF4097 domain-containing protein" evidence="2">
    <location>
        <begin position="20"/>
        <end position="260"/>
    </location>
</feature>
<dbReference type="OrthoDB" id="5944342at2"/>
<accession>A0A370XAU9</accession>
<name>A0A370XAU9_9GAMM</name>
<keyword evidence="5" id="KW-1185">Reference proteome</keyword>
<evidence type="ECO:0000313" key="4">
    <source>
        <dbReference type="EMBL" id="RDS85422.1"/>
    </source>
</evidence>
<keyword evidence="2" id="KW-0732">Signal</keyword>